<evidence type="ECO:0000259" key="5">
    <source>
        <dbReference type="Pfam" id="PF00582"/>
    </source>
</evidence>
<comment type="subcellular location">
    <subcellularLocation>
        <location evidence="1">Cytoplasm</location>
    </subcellularLocation>
</comment>
<proteinExistence type="inferred from homology"/>
<accession>A0ABX7X0U6</accession>
<dbReference type="RefSeq" id="WP_210226332.1">
    <property type="nucleotide sequence ID" value="NZ_CP072800.1"/>
</dbReference>
<dbReference type="Gene3D" id="3.40.50.12370">
    <property type="match status" value="1"/>
</dbReference>
<feature type="domain" description="UspA" evidence="5">
    <location>
        <begin position="4"/>
        <end position="144"/>
    </location>
</feature>
<evidence type="ECO:0000256" key="1">
    <source>
        <dbReference type="ARBA" id="ARBA00004496"/>
    </source>
</evidence>
<reference evidence="6 7" key="1">
    <citation type="submission" date="2021-04" db="EMBL/GenBank/DDBJ databases">
        <title>Genomics, taxonomy and metabolism of representatives of sulfur bacteria of the genus Thiothrix: Thiothrix fructosivorans QT, Thiothrix unzii A1T and three new species, Thiothrix subterranea sp. nov., Thiothrix litoralis sp. nov. and 'Candidatus Thiothrix anitrata' sp. nov.</title>
        <authorList>
            <person name="Ravin N.V."/>
            <person name="Smolyakov D."/>
            <person name="Rudenko T.S."/>
            <person name="Mardanov A.V."/>
            <person name="Beletsky A.V."/>
            <person name="Markov N.D."/>
            <person name="Fomenkov A.I."/>
            <person name="Roberts R.J."/>
            <person name="Karnachuk O.V."/>
            <person name="Novikov A."/>
            <person name="Grabovich M.Y."/>
        </authorList>
    </citation>
    <scope>NUCLEOTIDE SEQUENCE [LARGE SCALE GENOMIC DNA]</scope>
    <source>
        <strain evidence="6 7">A52</strain>
    </source>
</reference>
<feature type="domain" description="UspA" evidence="5">
    <location>
        <begin position="171"/>
        <end position="296"/>
    </location>
</feature>
<dbReference type="Proteomes" id="UP000672027">
    <property type="component" value="Chromosome"/>
</dbReference>
<dbReference type="SUPFAM" id="SSF52402">
    <property type="entry name" value="Adenine nucleotide alpha hydrolases-like"/>
    <property type="match status" value="2"/>
</dbReference>
<evidence type="ECO:0000256" key="2">
    <source>
        <dbReference type="ARBA" id="ARBA00008791"/>
    </source>
</evidence>
<protein>
    <submittedName>
        <fullName evidence="6">Universal stress protein</fullName>
    </submittedName>
</protein>
<dbReference type="PANTHER" id="PTHR47892">
    <property type="entry name" value="UNIVERSAL STRESS PROTEIN E"/>
    <property type="match status" value="1"/>
</dbReference>
<comment type="similarity">
    <text evidence="2">Belongs to the universal stress protein A family.</text>
</comment>
<dbReference type="EMBL" id="CP072800">
    <property type="protein sequence ID" value="QTR49490.1"/>
    <property type="molecule type" value="Genomic_DNA"/>
</dbReference>
<keyword evidence="3" id="KW-0963">Cytoplasm</keyword>
<dbReference type="InterPro" id="IPR006016">
    <property type="entry name" value="UspA"/>
</dbReference>
<dbReference type="Pfam" id="PF00582">
    <property type="entry name" value="Usp"/>
    <property type="match status" value="2"/>
</dbReference>
<comment type="function">
    <text evidence="4">Required for resistance to DNA-damaging agents.</text>
</comment>
<evidence type="ECO:0000256" key="3">
    <source>
        <dbReference type="ARBA" id="ARBA00022490"/>
    </source>
</evidence>
<evidence type="ECO:0000313" key="6">
    <source>
        <dbReference type="EMBL" id="QTR49490.1"/>
    </source>
</evidence>
<sequence>MRHFHHILYASTHLDDATLDGLKQALSIARENQATLKFLLLHPELPSNQWEYRDMYHNFFQSQVQELLETARAALSASAAEIPAVRVELEAISDPPAISMIRHVLRDGHDLLIKEAEVKGNHKGFKALDMTLLRKCPCPVWLARPISASRADMRVAVAINPESRDDNEQALSLRLLELASSLATTTSAELAIVSCWDYPFEEFLRHNGRAEVAEATILQTVLDAESEHRATLQHLLQQAGLTPRHYRVYHLRGQADDLIPDFVEAHQVDVLVMGSVARTGIKGFLIGNTAENIAEELGGSLVALKPHGFVSPIEPY</sequence>
<dbReference type="PANTHER" id="PTHR47892:SF1">
    <property type="entry name" value="UNIVERSAL STRESS PROTEIN E"/>
    <property type="match status" value="1"/>
</dbReference>
<organism evidence="6 7">
    <name type="scientific">Candidatus Thiothrix anitrata</name>
    <dbReference type="NCBI Taxonomy" id="2823902"/>
    <lineage>
        <taxon>Bacteria</taxon>
        <taxon>Pseudomonadati</taxon>
        <taxon>Pseudomonadota</taxon>
        <taxon>Gammaproteobacteria</taxon>
        <taxon>Thiotrichales</taxon>
        <taxon>Thiotrichaceae</taxon>
        <taxon>Thiothrix</taxon>
    </lineage>
</organism>
<evidence type="ECO:0000256" key="4">
    <source>
        <dbReference type="ARBA" id="ARBA00037131"/>
    </source>
</evidence>
<evidence type="ECO:0000313" key="7">
    <source>
        <dbReference type="Proteomes" id="UP000672027"/>
    </source>
</evidence>
<gene>
    <name evidence="6" type="ORF">J8380_14790</name>
</gene>
<name>A0ABX7X0U6_9GAMM</name>
<keyword evidence="7" id="KW-1185">Reference proteome</keyword>